<dbReference type="InterPro" id="IPR000835">
    <property type="entry name" value="HTH_MarR-typ"/>
</dbReference>
<dbReference type="Proteomes" id="UP001499915">
    <property type="component" value="Unassembled WGS sequence"/>
</dbReference>
<dbReference type="PROSITE" id="PS01117">
    <property type="entry name" value="HTH_MARR_1"/>
    <property type="match status" value="1"/>
</dbReference>
<accession>A0ABN1I6I1</accession>
<reference evidence="5 6" key="1">
    <citation type="journal article" date="2019" name="Int. J. Syst. Evol. Microbiol.">
        <title>The Global Catalogue of Microorganisms (GCM) 10K type strain sequencing project: providing services to taxonomists for standard genome sequencing and annotation.</title>
        <authorList>
            <consortium name="The Broad Institute Genomics Platform"/>
            <consortium name="The Broad Institute Genome Sequencing Center for Infectious Disease"/>
            <person name="Wu L."/>
            <person name="Ma J."/>
        </authorList>
    </citation>
    <scope>NUCLEOTIDE SEQUENCE [LARGE SCALE GENOMIC DNA]</scope>
    <source>
        <strain evidence="5 6">JCM 15134</strain>
    </source>
</reference>
<evidence type="ECO:0000256" key="2">
    <source>
        <dbReference type="ARBA" id="ARBA00023125"/>
    </source>
</evidence>
<dbReference type="SMART" id="SM00347">
    <property type="entry name" value="HTH_MARR"/>
    <property type="match status" value="1"/>
</dbReference>
<dbReference type="SUPFAM" id="SSF46785">
    <property type="entry name" value="Winged helix' DNA-binding domain"/>
    <property type="match status" value="1"/>
</dbReference>
<dbReference type="InterPro" id="IPR039422">
    <property type="entry name" value="MarR/SlyA-like"/>
</dbReference>
<feature type="domain" description="HTH marR-type" evidence="4">
    <location>
        <begin position="1"/>
        <end position="116"/>
    </location>
</feature>
<dbReference type="PANTHER" id="PTHR33164">
    <property type="entry name" value="TRANSCRIPTIONAL REGULATOR, MARR FAMILY"/>
    <property type="match status" value="1"/>
</dbReference>
<dbReference type="Gene3D" id="1.10.10.10">
    <property type="entry name" value="Winged helix-like DNA-binding domain superfamily/Winged helix DNA-binding domain"/>
    <property type="match status" value="1"/>
</dbReference>
<dbReference type="PRINTS" id="PR00598">
    <property type="entry name" value="HTHMARR"/>
</dbReference>
<dbReference type="EMBL" id="BAAAET010000002">
    <property type="protein sequence ID" value="GAA0692515.1"/>
    <property type="molecule type" value="Genomic_DNA"/>
</dbReference>
<sequence length="130" mass="14297">MQTQLAAAGLTDSIWAPLVHLRESGGGLVQKELAFLVGVDGSSLVRVLDILEREGLIERRRDAGDGRAKRIYLTQPGEARVNEILQEIGKAEAAMLSELTDDEIAAMFISFEKINCRMSELEAERTEEPA</sequence>
<evidence type="ECO:0000259" key="4">
    <source>
        <dbReference type="PROSITE" id="PS50995"/>
    </source>
</evidence>
<evidence type="ECO:0000313" key="6">
    <source>
        <dbReference type="Proteomes" id="UP001499915"/>
    </source>
</evidence>
<dbReference type="PANTHER" id="PTHR33164:SF64">
    <property type="entry name" value="TRANSCRIPTIONAL REGULATOR SLYA"/>
    <property type="match status" value="1"/>
</dbReference>
<name>A0ABN1I6I1_9GAMM</name>
<dbReference type="PROSITE" id="PS50995">
    <property type="entry name" value="HTH_MARR_2"/>
    <property type="match status" value="1"/>
</dbReference>
<evidence type="ECO:0000256" key="3">
    <source>
        <dbReference type="ARBA" id="ARBA00023163"/>
    </source>
</evidence>
<dbReference type="InterPro" id="IPR036390">
    <property type="entry name" value="WH_DNA-bd_sf"/>
</dbReference>
<proteinExistence type="predicted"/>
<gene>
    <name evidence="5" type="ORF">GCM10009104_19570</name>
</gene>
<evidence type="ECO:0000313" key="5">
    <source>
        <dbReference type="EMBL" id="GAA0692515.1"/>
    </source>
</evidence>
<keyword evidence="1" id="KW-0805">Transcription regulation</keyword>
<organism evidence="5 6">
    <name type="scientific">Marinobacterium maritimum</name>
    <dbReference type="NCBI Taxonomy" id="500162"/>
    <lineage>
        <taxon>Bacteria</taxon>
        <taxon>Pseudomonadati</taxon>
        <taxon>Pseudomonadota</taxon>
        <taxon>Gammaproteobacteria</taxon>
        <taxon>Oceanospirillales</taxon>
        <taxon>Oceanospirillaceae</taxon>
        <taxon>Marinobacterium</taxon>
    </lineage>
</organism>
<keyword evidence="2" id="KW-0238">DNA-binding</keyword>
<dbReference type="InterPro" id="IPR023187">
    <property type="entry name" value="Tscrpt_reg_MarR-type_CS"/>
</dbReference>
<dbReference type="RefSeq" id="WP_343805365.1">
    <property type="nucleotide sequence ID" value="NZ_BAAAET010000002.1"/>
</dbReference>
<keyword evidence="6" id="KW-1185">Reference proteome</keyword>
<protein>
    <recommendedName>
        <fullName evidence="4">HTH marR-type domain-containing protein</fullName>
    </recommendedName>
</protein>
<keyword evidence="3" id="KW-0804">Transcription</keyword>
<evidence type="ECO:0000256" key="1">
    <source>
        <dbReference type="ARBA" id="ARBA00023015"/>
    </source>
</evidence>
<comment type="caution">
    <text evidence="5">The sequence shown here is derived from an EMBL/GenBank/DDBJ whole genome shotgun (WGS) entry which is preliminary data.</text>
</comment>
<dbReference type="Pfam" id="PF12802">
    <property type="entry name" value="MarR_2"/>
    <property type="match status" value="1"/>
</dbReference>
<dbReference type="InterPro" id="IPR036388">
    <property type="entry name" value="WH-like_DNA-bd_sf"/>
</dbReference>